<sequence length="126" mass="13771">MFCFSQLSAQAFADVFFVLETSKMSLVAYAAERAMVVDLVAQAQLLAVPGVVLLLVVLVPLLVGVVLGVQYQKFRAENRRVRHLQDSALLVGVVGQALGVFEVFLYAAELSDVHGLAVHQFPRVRD</sequence>
<name>A0A1Q9BZM2_SYMMI</name>
<feature type="transmembrane region" description="Helical" evidence="1">
    <location>
        <begin position="46"/>
        <end position="67"/>
    </location>
</feature>
<comment type="caution">
    <text evidence="2">The sequence shown here is derived from an EMBL/GenBank/DDBJ whole genome shotgun (WGS) entry which is preliminary data.</text>
</comment>
<keyword evidence="3" id="KW-1185">Reference proteome</keyword>
<keyword evidence="1" id="KW-1133">Transmembrane helix</keyword>
<dbReference type="Proteomes" id="UP000186817">
    <property type="component" value="Unassembled WGS sequence"/>
</dbReference>
<feature type="transmembrane region" description="Helical" evidence="1">
    <location>
        <begin position="88"/>
        <end position="108"/>
    </location>
</feature>
<keyword evidence="1" id="KW-0472">Membrane</keyword>
<reference evidence="2 3" key="1">
    <citation type="submission" date="2016-02" db="EMBL/GenBank/DDBJ databases">
        <title>Genome analysis of coral dinoflagellate symbionts highlights evolutionary adaptations to a symbiotic lifestyle.</title>
        <authorList>
            <person name="Aranda M."/>
            <person name="Li Y."/>
            <person name="Liew Y.J."/>
            <person name="Baumgarten S."/>
            <person name="Simakov O."/>
            <person name="Wilson M."/>
            <person name="Piel J."/>
            <person name="Ashoor H."/>
            <person name="Bougouffa S."/>
            <person name="Bajic V.B."/>
            <person name="Ryu T."/>
            <person name="Ravasi T."/>
            <person name="Bayer T."/>
            <person name="Micklem G."/>
            <person name="Kim H."/>
            <person name="Bhak J."/>
            <person name="Lajeunesse T.C."/>
            <person name="Voolstra C.R."/>
        </authorList>
    </citation>
    <scope>NUCLEOTIDE SEQUENCE [LARGE SCALE GENOMIC DNA]</scope>
    <source>
        <strain evidence="2 3">CCMP2467</strain>
    </source>
</reference>
<dbReference type="EMBL" id="LSRX01002130">
    <property type="protein sequence ID" value="OLP76127.1"/>
    <property type="molecule type" value="Genomic_DNA"/>
</dbReference>
<gene>
    <name evidence="2" type="ORF">AK812_SmicGene43981</name>
</gene>
<evidence type="ECO:0000256" key="1">
    <source>
        <dbReference type="SAM" id="Phobius"/>
    </source>
</evidence>
<dbReference type="AlphaFoldDB" id="A0A1Q9BZM2"/>
<proteinExistence type="predicted"/>
<accession>A0A1Q9BZM2</accession>
<protein>
    <submittedName>
        <fullName evidence="2">Uncharacterized protein</fullName>
    </submittedName>
</protein>
<organism evidence="2 3">
    <name type="scientific">Symbiodinium microadriaticum</name>
    <name type="common">Dinoflagellate</name>
    <name type="synonym">Zooxanthella microadriatica</name>
    <dbReference type="NCBI Taxonomy" id="2951"/>
    <lineage>
        <taxon>Eukaryota</taxon>
        <taxon>Sar</taxon>
        <taxon>Alveolata</taxon>
        <taxon>Dinophyceae</taxon>
        <taxon>Suessiales</taxon>
        <taxon>Symbiodiniaceae</taxon>
        <taxon>Symbiodinium</taxon>
    </lineage>
</organism>
<evidence type="ECO:0000313" key="2">
    <source>
        <dbReference type="EMBL" id="OLP76127.1"/>
    </source>
</evidence>
<keyword evidence="1" id="KW-0812">Transmembrane</keyword>
<evidence type="ECO:0000313" key="3">
    <source>
        <dbReference type="Proteomes" id="UP000186817"/>
    </source>
</evidence>